<keyword evidence="3 7" id="KW-0479">Metal-binding</keyword>
<dbReference type="SUPFAM" id="SSF54001">
    <property type="entry name" value="Cysteine proteinases"/>
    <property type="match status" value="1"/>
</dbReference>
<dbReference type="PANTHER" id="PTHR47020:SF1">
    <property type="entry name" value="HILLARIN"/>
    <property type="match status" value="1"/>
</dbReference>
<comment type="caution">
    <text evidence="10">The sequence shown here is derived from an EMBL/GenBank/DDBJ whole genome shotgun (WGS) entry which is preliminary data.</text>
</comment>
<dbReference type="InterPro" id="IPR002931">
    <property type="entry name" value="Transglutaminase-like"/>
</dbReference>
<evidence type="ECO:0000259" key="9">
    <source>
        <dbReference type="PROSITE" id="PS50023"/>
    </source>
</evidence>
<accession>A0A553PCB4</accession>
<dbReference type="FunFam" id="2.10.110.10:FF:000108">
    <property type="entry name" value="LIM domain containing protein"/>
    <property type="match status" value="1"/>
</dbReference>
<dbReference type="Proteomes" id="UP000318571">
    <property type="component" value="Chromosome 2"/>
</dbReference>
<evidence type="ECO:0000256" key="7">
    <source>
        <dbReference type="PROSITE-ProRule" id="PRU00125"/>
    </source>
</evidence>
<dbReference type="OMA" id="NEFQDEW"/>
<comment type="subcellular location">
    <subcellularLocation>
        <location evidence="1">Cytoplasm</location>
    </subcellularLocation>
</comment>
<evidence type="ECO:0000256" key="8">
    <source>
        <dbReference type="SAM" id="MobiDB-lite"/>
    </source>
</evidence>
<feature type="compositionally biased region" description="Low complexity" evidence="8">
    <location>
        <begin position="779"/>
        <end position="788"/>
    </location>
</feature>
<dbReference type="Gene3D" id="2.10.110.10">
    <property type="entry name" value="Cysteine Rich Protein"/>
    <property type="match status" value="1"/>
</dbReference>
<dbReference type="GO" id="GO:0046872">
    <property type="term" value="F:metal ion binding"/>
    <property type="evidence" value="ECO:0007669"/>
    <property type="project" value="UniProtKB-KW"/>
</dbReference>
<evidence type="ECO:0000313" key="11">
    <source>
        <dbReference type="Proteomes" id="UP000318571"/>
    </source>
</evidence>
<dbReference type="Pfam" id="PF23265">
    <property type="entry name" value="Ig-like_KY"/>
    <property type="match status" value="2"/>
</dbReference>
<proteinExistence type="inferred from homology"/>
<evidence type="ECO:0000256" key="3">
    <source>
        <dbReference type="ARBA" id="ARBA00022723"/>
    </source>
</evidence>
<evidence type="ECO:0000256" key="6">
    <source>
        <dbReference type="ARBA" id="ARBA00061626"/>
    </source>
</evidence>
<dbReference type="AlphaFoldDB" id="A0A553PCB4"/>
<dbReference type="InterPro" id="IPR056564">
    <property type="entry name" value="Ig-like_KY"/>
</dbReference>
<keyword evidence="11" id="KW-1185">Reference proteome</keyword>
<dbReference type="SMART" id="SM00132">
    <property type="entry name" value="LIM"/>
    <property type="match status" value="1"/>
</dbReference>
<feature type="region of interest" description="Disordered" evidence="8">
    <location>
        <begin position="771"/>
        <end position="790"/>
    </location>
</feature>
<keyword evidence="2" id="KW-0963">Cytoplasm</keyword>
<evidence type="ECO:0000256" key="1">
    <source>
        <dbReference type="ARBA" id="ARBA00004496"/>
    </source>
</evidence>
<evidence type="ECO:0000313" key="10">
    <source>
        <dbReference type="EMBL" id="TRY75327.1"/>
    </source>
</evidence>
<dbReference type="InterPro" id="IPR038765">
    <property type="entry name" value="Papain-like_cys_pep_sf"/>
</dbReference>
<dbReference type="Pfam" id="PF00412">
    <property type="entry name" value="LIM"/>
    <property type="match status" value="1"/>
</dbReference>
<feature type="domain" description="LIM zinc-binding" evidence="9">
    <location>
        <begin position="9"/>
        <end position="76"/>
    </location>
</feature>
<dbReference type="PROSITE" id="PS00478">
    <property type="entry name" value="LIM_DOMAIN_1"/>
    <property type="match status" value="1"/>
</dbReference>
<keyword evidence="5 7" id="KW-0440">LIM domain</keyword>
<gene>
    <name evidence="10" type="ORF">TCAL_08323</name>
</gene>
<dbReference type="CDD" id="cd09443">
    <property type="entry name" value="LIM_Ltd-1"/>
    <property type="match status" value="1"/>
</dbReference>
<keyword evidence="4 7" id="KW-0862">Zinc</keyword>
<comment type="similarity">
    <text evidence="6">Belongs to the transglutaminase-like superfamily.</text>
</comment>
<organism evidence="10 11">
    <name type="scientific">Tigriopus californicus</name>
    <name type="common">Marine copepod</name>
    <dbReference type="NCBI Taxonomy" id="6832"/>
    <lineage>
        <taxon>Eukaryota</taxon>
        <taxon>Metazoa</taxon>
        <taxon>Ecdysozoa</taxon>
        <taxon>Arthropoda</taxon>
        <taxon>Crustacea</taxon>
        <taxon>Multicrustacea</taxon>
        <taxon>Hexanauplia</taxon>
        <taxon>Copepoda</taxon>
        <taxon>Harpacticoida</taxon>
        <taxon>Harpacticidae</taxon>
        <taxon>Tigriopus</taxon>
    </lineage>
</organism>
<dbReference type="PROSITE" id="PS50023">
    <property type="entry name" value="LIM_DOMAIN_2"/>
    <property type="match status" value="1"/>
</dbReference>
<sequence length="810" mass="93279">MFRSNYIESHCLRCKKTVYPTDKIGPLKDYTFFHSGCFRCIECQSKLTLKTYYNNQHSSEDKEVYCHTHVPKIGPGKFDGESMGIKSAMNAPKSGPYVNEQIRPGGKATFDADALAIRSHIKETKPPQPNGSEVDHAPTNRNWGRFDSTALHIQHALKATEVQRKYSKPAEKPIESYLDREEQVRLEELHRQEEDLLYRQFQEKRDKEHTKAVSGLQEEWEVELEKLTAKFEREMGKRKSKEDFKVLTLRHNKEKEEIEKNMTIKREKKKEHVTRRLLEQERAATAALVEKHSKEMMNLIVQKRAEFVDNEEEMEETSQYPAQPPPPNPPSFAKQEIYHDPTVFAEVDQRAINVAQEDQKTFTDLVRQLVAGCGTDVEKARAIFRWITVKNLNSIMFEETERGDTPMGLLRGIKFGTESYHVLFKRLCSYAGLHCVVVKGYSKSAGYQPGVSFEDNRFRNSWNAVYVASAWRFVQCNWGARHLVNAKEVPKPGKAKSDSLRYEYDDHYFLTDPKEFIYEFFPLQGEWQLLKNPITLEEFEELPFVRSLFFRYNLSFPSDNMKSVMFTDSTGAATIRLEMPSHMENSLIFHYNLKFYGDDKDNYEGISLKRFVMQSVVDNLVAFRVHAPCSGSLLLDIFANAVTPQEYLTGEPMKFKSVCKFKIKCEDLHTVMVPLPDCASGEWGPAKATRLFGLEPLTHQDALIFAGQQLDIAFQMTRPLTDFMATLHKNGMEEKKLSKYVSHRIVNDVVTLSVSFPEEGQYGMDIYTREVTNNGNAPGEASSESNNGESEKHLLTHCCKYLINSSRRNQ</sequence>
<dbReference type="PANTHER" id="PTHR47020">
    <property type="entry name" value="HILLARIN"/>
    <property type="match status" value="1"/>
</dbReference>
<name>A0A553PCB4_TIGCA</name>
<dbReference type="SMART" id="SM00460">
    <property type="entry name" value="TGc"/>
    <property type="match status" value="1"/>
</dbReference>
<reference evidence="10 11" key="1">
    <citation type="journal article" date="2018" name="Nat. Ecol. Evol.">
        <title>Genomic signatures of mitonuclear coevolution across populations of Tigriopus californicus.</title>
        <authorList>
            <person name="Barreto F.S."/>
            <person name="Watson E.T."/>
            <person name="Lima T.G."/>
            <person name="Willett C.S."/>
            <person name="Edmands S."/>
            <person name="Li W."/>
            <person name="Burton R.S."/>
        </authorList>
    </citation>
    <scope>NUCLEOTIDE SEQUENCE [LARGE SCALE GENOMIC DNA]</scope>
    <source>
        <strain evidence="10 11">San Diego</strain>
    </source>
</reference>
<evidence type="ECO:0000256" key="2">
    <source>
        <dbReference type="ARBA" id="ARBA00022490"/>
    </source>
</evidence>
<dbReference type="GO" id="GO:0005737">
    <property type="term" value="C:cytoplasm"/>
    <property type="evidence" value="ECO:0007669"/>
    <property type="project" value="UniProtKB-SubCell"/>
</dbReference>
<dbReference type="STRING" id="6832.A0A553PCB4"/>
<dbReference type="InterPro" id="IPR053041">
    <property type="entry name" value="Transglut-like_Superfamily_Mod"/>
</dbReference>
<evidence type="ECO:0000256" key="5">
    <source>
        <dbReference type="ARBA" id="ARBA00023038"/>
    </source>
</evidence>
<dbReference type="InterPro" id="IPR001781">
    <property type="entry name" value="Znf_LIM"/>
</dbReference>
<feature type="region of interest" description="Disordered" evidence="8">
    <location>
        <begin position="122"/>
        <end position="143"/>
    </location>
</feature>
<evidence type="ECO:0000256" key="4">
    <source>
        <dbReference type="ARBA" id="ARBA00022833"/>
    </source>
</evidence>
<protein>
    <recommendedName>
        <fullName evidence="9">LIM zinc-binding domain-containing protein</fullName>
    </recommendedName>
</protein>
<dbReference type="EMBL" id="VCGU01000005">
    <property type="protein sequence ID" value="TRY75327.1"/>
    <property type="molecule type" value="Genomic_DNA"/>
</dbReference>
<feature type="region of interest" description="Disordered" evidence="8">
    <location>
        <begin position="310"/>
        <end position="334"/>
    </location>
</feature>